<dbReference type="EMBL" id="JAYRBN010000066">
    <property type="protein sequence ID" value="KAL2736031.1"/>
    <property type="molecule type" value="Genomic_DNA"/>
</dbReference>
<sequence>YPFTSSNEINKTILCSTNVLRSLTLKYHSPEQYVESRVEIQGQAILTKNVHKSLLLPDSPGFVSSILRVNVSHFVWASKAHWYALRGGPACPYGLDGLIYLLRIANVLAMKL</sequence>
<comment type="caution">
    <text evidence="1">The sequence shown here is derived from an EMBL/GenBank/DDBJ whole genome shotgun (WGS) entry which is preliminary data.</text>
</comment>
<evidence type="ECO:0000313" key="1">
    <source>
        <dbReference type="EMBL" id="KAL2736031.1"/>
    </source>
</evidence>
<accession>A0ABD2BTD1</accession>
<gene>
    <name evidence="1" type="ORF">V1477_012540</name>
</gene>
<name>A0ABD2BTD1_VESMC</name>
<dbReference type="AlphaFoldDB" id="A0ABD2BTD1"/>
<reference evidence="1 2" key="1">
    <citation type="journal article" date="2024" name="Ann. Entomol. Soc. Am.">
        <title>Genomic analyses of the southern and eastern yellowjacket wasps (Hymenoptera: Vespidae) reveal evolutionary signatures of social life.</title>
        <authorList>
            <person name="Catto M.A."/>
            <person name="Caine P.B."/>
            <person name="Orr S.E."/>
            <person name="Hunt B.G."/>
            <person name="Goodisman M.A.D."/>
        </authorList>
    </citation>
    <scope>NUCLEOTIDE SEQUENCE [LARGE SCALE GENOMIC DNA]</scope>
    <source>
        <strain evidence="1">232</strain>
        <tissue evidence="1">Head and thorax</tissue>
    </source>
</reference>
<dbReference type="Proteomes" id="UP001607303">
    <property type="component" value="Unassembled WGS sequence"/>
</dbReference>
<feature type="non-terminal residue" evidence="1">
    <location>
        <position position="112"/>
    </location>
</feature>
<keyword evidence="2" id="KW-1185">Reference proteome</keyword>
<feature type="non-terminal residue" evidence="1">
    <location>
        <position position="1"/>
    </location>
</feature>
<proteinExistence type="predicted"/>
<organism evidence="1 2">
    <name type="scientific">Vespula maculifrons</name>
    <name type="common">Eastern yellow jacket</name>
    <name type="synonym">Wasp</name>
    <dbReference type="NCBI Taxonomy" id="7453"/>
    <lineage>
        <taxon>Eukaryota</taxon>
        <taxon>Metazoa</taxon>
        <taxon>Ecdysozoa</taxon>
        <taxon>Arthropoda</taxon>
        <taxon>Hexapoda</taxon>
        <taxon>Insecta</taxon>
        <taxon>Pterygota</taxon>
        <taxon>Neoptera</taxon>
        <taxon>Endopterygota</taxon>
        <taxon>Hymenoptera</taxon>
        <taxon>Apocrita</taxon>
        <taxon>Aculeata</taxon>
        <taxon>Vespoidea</taxon>
        <taxon>Vespidae</taxon>
        <taxon>Vespinae</taxon>
        <taxon>Vespula</taxon>
    </lineage>
</organism>
<protein>
    <submittedName>
        <fullName evidence="1">Uncharacterized protein</fullName>
    </submittedName>
</protein>
<evidence type="ECO:0000313" key="2">
    <source>
        <dbReference type="Proteomes" id="UP001607303"/>
    </source>
</evidence>